<gene>
    <name evidence="1" type="ORF">Cylst_3106</name>
</gene>
<evidence type="ECO:0000313" key="1">
    <source>
        <dbReference type="EMBL" id="AFZ25274.1"/>
    </source>
</evidence>
<evidence type="ECO:0000313" key="2">
    <source>
        <dbReference type="Proteomes" id="UP000010475"/>
    </source>
</evidence>
<dbReference type="HOGENOM" id="CLU_028864_0_0_3"/>
<dbReference type="RefSeq" id="WP_015208526.1">
    <property type="nucleotide sequence ID" value="NC_019757.1"/>
</dbReference>
<proteinExistence type="predicted"/>
<reference evidence="1 2" key="1">
    <citation type="submission" date="2012-06" db="EMBL/GenBank/DDBJ databases">
        <title>Finished chromosome of genome of Cylindrospermum stagnale PCC 7417.</title>
        <authorList>
            <consortium name="US DOE Joint Genome Institute"/>
            <person name="Gugger M."/>
            <person name="Coursin T."/>
            <person name="Rippka R."/>
            <person name="Tandeau De Marsac N."/>
            <person name="Huntemann M."/>
            <person name="Wei C.-L."/>
            <person name="Han J."/>
            <person name="Detter J.C."/>
            <person name="Han C."/>
            <person name="Tapia R."/>
            <person name="Chen A."/>
            <person name="Kyrpides N."/>
            <person name="Mavromatis K."/>
            <person name="Markowitz V."/>
            <person name="Szeto E."/>
            <person name="Ivanova N."/>
            <person name="Pagani I."/>
            <person name="Pati A."/>
            <person name="Goodwin L."/>
            <person name="Nordberg H.P."/>
            <person name="Cantor M.N."/>
            <person name="Hua S.X."/>
            <person name="Woyke T."/>
            <person name="Kerfeld C.A."/>
        </authorList>
    </citation>
    <scope>NUCLEOTIDE SEQUENCE [LARGE SCALE GENOMIC DNA]</scope>
    <source>
        <strain evidence="1 2">PCC 7417</strain>
    </source>
</reference>
<dbReference type="PATRIC" id="fig|56107.3.peg.3405"/>
<keyword evidence="2" id="KW-1185">Reference proteome</keyword>
<protein>
    <recommendedName>
        <fullName evidence="3">Type I restriction enzyme R protein N-terminal domain-containing protein</fullName>
    </recommendedName>
</protein>
<dbReference type="eggNOG" id="ENOG5033FP2">
    <property type="taxonomic scope" value="Bacteria"/>
</dbReference>
<dbReference type="EMBL" id="CP003642">
    <property type="protein sequence ID" value="AFZ25274.1"/>
    <property type="molecule type" value="Genomic_DNA"/>
</dbReference>
<name>K9WZN2_9NOST</name>
<organism evidence="1 2">
    <name type="scientific">Cylindrospermum stagnale PCC 7417</name>
    <dbReference type="NCBI Taxonomy" id="56107"/>
    <lineage>
        <taxon>Bacteria</taxon>
        <taxon>Bacillati</taxon>
        <taxon>Cyanobacteriota</taxon>
        <taxon>Cyanophyceae</taxon>
        <taxon>Nostocales</taxon>
        <taxon>Nostocaceae</taxon>
        <taxon>Cylindrospermum</taxon>
    </lineage>
</organism>
<accession>K9WZN2</accession>
<dbReference type="Proteomes" id="UP000010475">
    <property type="component" value="Chromosome"/>
</dbReference>
<dbReference type="AlphaFoldDB" id="K9WZN2"/>
<sequence length="642" mass="75406">MTIMEPIQQFITWLQAFEHHLLQNEADVANKFVLPVFQYLGYPDKCRHDQYPLKIHNLGNQVIKSEIAHIYFSTNDVEKQNADTALIIVQVEELQQTNLDQAIEQAKFYSVHLKPLFFIVTNGYYIKVFQRLHYHWEELVIDINIDALKNPHIASEFYKKLNFCFVKSIDKYATNILTYTKYKLIEKSFINHPHLQNILERSNFQPANSRENNCVIVVQPKIAIECNLPKAFVGGDCVIEFSGVILRGLKISLNHQYILGKFMIGMNTKPDWGCRSFLRQLDKNAFEVYLGQTTVILSDLETVDLCFCIDAVCQEYQKTIIEFENALETWNFEFIEFMGIRGFYLFSVEQSLWELMQKFANEFDYAQGKSEWHIFHQGDISIRVSRGIRDHAFILPKYGVNFSLTPNKQINIIYELNDVHLQSLERGKVTSWQQDIGPRGTWTARYTKQWLLEKYIPKVINYYSQHSQLSEAEWLSKISIYQYERASIKEIDDIRDLVPYLRDIQSWLHIYKENIAASLLRPYYKAFTDLVRNTDSAILGMDYIMGNLRGVEWRNSPEEINSNSLGWTFKDALNCLDAQVVRINNCEYEKSLQADLITRTFIWMIEHGKISFSQSQINAAKQALLPLWELSRFEMRHVYPHR</sequence>
<evidence type="ECO:0008006" key="3">
    <source>
        <dbReference type="Google" id="ProtNLM"/>
    </source>
</evidence>
<dbReference type="OrthoDB" id="5134836at2"/>
<dbReference type="KEGG" id="csg:Cylst_3106"/>